<dbReference type="SUPFAM" id="SSF51735">
    <property type="entry name" value="NAD(P)-binding Rossmann-fold domains"/>
    <property type="match status" value="1"/>
</dbReference>
<comment type="similarity">
    <text evidence="1">Belongs to the short-chain dehydrogenases/reductases (SDR) family.</text>
</comment>
<evidence type="ECO:0000256" key="2">
    <source>
        <dbReference type="ARBA" id="ARBA00023002"/>
    </source>
</evidence>
<proteinExistence type="inferred from homology"/>
<evidence type="ECO:0000313" key="5">
    <source>
        <dbReference type="Proteomes" id="UP000019464"/>
    </source>
</evidence>
<dbReference type="InterPro" id="IPR020904">
    <property type="entry name" value="Sc_DH/Rdtase_CS"/>
</dbReference>
<dbReference type="SMART" id="SM00822">
    <property type="entry name" value="PKS_KR"/>
    <property type="match status" value="1"/>
</dbReference>
<dbReference type="Proteomes" id="UP000019464">
    <property type="component" value="Unassembled WGS sequence"/>
</dbReference>
<accession>W9V7W3</accession>
<dbReference type="PANTHER" id="PTHR42760:SF115">
    <property type="entry name" value="3-OXOACYL-[ACYL-CARRIER-PROTEIN] REDUCTASE FABG"/>
    <property type="match status" value="1"/>
</dbReference>
<dbReference type="InterPro" id="IPR057326">
    <property type="entry name" value="KR_dom"/>
</dbReference>
<evidence type="ECO:0000313" key="4">
    <source>
        <dbReference type="EMBL" id="EXJ12971.1"/>
    </source>
</evidence>
<dbReference type="PRINTS" id="PR00080">
    <property type="entry name" value="SDRFAMILY"/>
</dbReference>
<dbReference type="PRINTS" id="PR00081">
    <property type="entry name" value="GDHRDH"/>
</dbReference>
<dbReference type="GO" id="GO:0016616">
    <property type="term" value="F:oxidoreductase activity, acting on the CH-OH group of donors, NAD or NADP as acceptor"/>
    <property type="evidence" value="ECO:0007669"/>
    <property type="project" value="TreeGrafter"/>
</dbReference>
<name>W9V7W3_9GAMM</name>
<gene>
    <name evidence="4" type="primary">lvr</name>
    <name evidence="4" type="ORF">D791_00314</name>
</gene>
<dbReference type="AlphaFoldDB" id="W9V7W3"/>
<comment type="caution">
    <text evidence="4">The sequence shown here is derived from an EMBL/GenBank/DDBJ whole genome shotgun (WGS) entry which is preliminary data.</text>
</comment>
<dbReference type="CDD" id="cd05233">
    <property type="entry name" value="SDR_c"/>
    <property type="match status" value="1"/>
</dbReference>
<dbReference type="RefSeq" id="WP_051513912.1">
    <property type="nucleotide sequence ID" value="NZ_AONB01000001.1"/>
</dbReference>
<dbReference type="EMBL" id="AONB01000001">
    <property type="protein sequence ID" value="EXJ12971.1"/>
    <property type="molecule type" value="Genomic_DNA"/>
</dbReference>
<dbReference type="FunFam" id="3.40.50.720:FF:000084">
    <property type="entry name" value="Short-chain dehydrogenase reductase"/>
    <property type="match status" value="1"/>
</dbReference>
<feature type="domain" description="Ketoreductase" evidence="3">
    <location>
        <begin position="18"/>
        <end position="198"/>
    </location>
</feature>
<reference evidence="4 5" key="2">
    <citation type="journal article" date="2015" name="Syst. Appl. Microbiol.">
        <title>Nitrincola nitratireducens sp. nov. isolated from a haloalkaline crater lake.</title>
        <authorList>
            <person name="Singh A."/>
            <person name="Vaidya B."/>
            <person name="Tanuku N.R."/>
            <person name="Pinnaka A.K."/>
        </authorList>
    </citation>
    <scope>NUCLEOTIDE SEQUENCE [LARGE SCALE GENOMIC DNA]</scope>
    <source>
        <strain evidence="4 5">AK23</strain>
    </source>
</reference>
<sequence length="274" mass="28990">MDANATHAHPTAIDFHGKTIVITGAAGDIGFATAQYLGHLGARIGLLDLDPEKTQAAAKTLTQQGITNAYFIADVTNPEQVKNAIDHLSHTLGPIHGLFNNAGYQGHFSPTHTYPLDDFNRVMHINVTGAFTVMSAIARHMITHGGGAIVNTASMAAVGGPPNMIAYATSKAALIGMTQTASKDLAPYQIRVNAISPAYMGPGFMWTRQVELQAAAGSQYFDACPDNVAEQMIQSIPMRRYGHINEIVGAVAFLLSDTSSYITGVNLPISGGIL</sequence>
<keyword evidence="5" id="KW-1185">Reference proteome</keyword>
<protein>
    <submittedName>
        <fullName evidence="4">Levodione reductase</fullName>
        <ecNumber evidence="4">1.1.1.-</ecNumber>
    </submittedName>
</protein>
<dbReference type="InterPro" id="IPR002347">
    <property type="entry name" value="SDR_fam"/>
</dbReference>
<dbReference type="Gene3D" id="3.40.50.720">
    <property type="entry name" value="NAD(P)-binding Rossmann-like Domain"/>
    <property type="match status" value="1"/>
</dbReference>
<dbReference type="OrthoDB" id="9786435at2"/>
<dbReference type="EC" id="1.1.1.-" evidence="4"/>
<dbReference type="Pfam" id="PF13561">
    <property type="entry name" value="adh_short_C2"/>
    <property type="match status" value="1"/>
</dbReference>
<organism evidence="4 5">
    <name type="scientific">Nitrincola nitratireducens</name>
    <dbReference type="NCBI Taxonomy" id="1229521"/>
    <lineage>
        <taxon>Bacteria</taxon>
        <taxon>Pseudomonadati</taxon>
        <taxon>Pseudomonadota</taxon>
        <taxon>Gammaproteobacteria</taxon>
        <taxon>Oceanospirillales</taxon>
        <taxon>Oceanospirillaceae</taxon>
        <taxon>Nitrincola</taxon>
    </lineage>
</organism>
<evidence type="ECO:0000259" key="3">
    <source>
        <dbReference type="SMART" id="SM00822"/>
    </source>
</evidence>
<dbReference type="STRING" id="1229521.D791_00314"/>
<dbReference type="PANTHER" id="PTHR42760">
    <property type="entry name" value="SHORT-CHAIN DEHYDROGENASES/REDUCTASES FAMILY MEMBER"/>
    <property type="match status" value="1"/>
</dbReference>
<dbReference type="InterPro" id="IPR036291">
    <property type="entry name" value="NAD(P)-bd_dom_sf"/>
</dbReference>
<dbReference type="PROSITE" id="PS00061">
    <property type="entry name" value="ADH_SHORT"/>
    <property type="match status" value="1"/>
</dbReference>
<reference evidence="5" key="1">
    <citation type="submission" date="2012-11" db="EMBL/GenBank/DDBJ databases">
        <authorList>
            <person name="Singh A."/>
            <person name="Pinnaka A.K."/>
            <person name="Vaidya B."/>
        </authorList>
    </citation>
    <scope>NUCLEOTIDE SEQUENCE [LARGE SCALE GENOMIC DNA]</scope>
    <source>
        <strain evidence="5">AK23</strain>
    </source>
</reference>
<evidence type="ECO:0000256" key="1">
    <source>
        <dbReference type="ARBA" id="ARBA00006484"/>
    </source>
</evidence>
<keyword evidence="2 4" id="KW-0560">Oxidoreductase</keyword>